<dbReference type="GO" id="GO:0016020">
    <property type="term" value="C:membrane"/>
    <property type="evidence" value="ECO:0007669"/>
    <property type="project" value="TreeGrafter"/>
</dbReference>
<dbReference type="Proteomes" id="UP001280121">
    <property type="component" value="Unassembled WGS sequence"/>
</dbReference>
<dbReference type="AlphaFoldDB" id="A0AAD9XWU7"/>
<name>A0AAD9XWU7_9ROSI</name>
<sequence>MIVRGMALPRLFERLISKAQADASLFDFFRIMGAVPASASNLYKLYQQSLTSYIIQEVCTRLFIGRMAARFGAKIVPFGVVGEDDVVEVSPQRNDANEETVTEDISFPVFLPKIPGRF</sequence>
<dbReference type="PANTHER" id="PTHR22753:SF14">
    <property type="entry name" value="MONOACYLGLYCEROL_DIACYLGLYCEROL O-ACYLTRANSFERASE"/>
    <property type="match status" value="1"/>
</dbReference>
<gene>
    <name evidence="1" type="ORF">Ddye_004627</name>
</gene>
<dbReference type="PANTHER" id="PTHR22753">
    <property type="entry name" value="TRANSMEMBRANE PROTEIN 68"/>
    <property type="match status" value="1"/>
</dbReference>
<reference evidence="1" key="1">
    <citation type="journal article" date="2023" name="Plant J.">
        <title>Genome sequences and population genomics provide insights into the demographic history, inbreeding, and mutation load of two 'living fossil' tree species of Dipteronia.</title>
        <authorList>
            <person name="Feng Y."/>
            <person name="Comes H.P."/>
            <person name="Chen J."/>
            <person name="Zhu S."/>
            <person name="Lu R."/>
            <person name="Zhang X."/>
            <person name="Li P."/>
            <person name="Qiu J."/>
            <person name="Olsen K.M."/>
            <person name="Qiu Y."/>
        </authorList>
    </citation>
    <scope>NUCLEOTIDE SEQUENCE</scope>
    <source>
        <strain evidence="1">KIB01</strain>
    </source>
</reference>
<evidence type="ECO:0000313" key="2">
    <source>
        <dbReference type="Proteomes" id="UP001280121"/>
    </source>
</evidence>
<organism evidence="1 2">
    <name type="scientific">Dipteronia dyeriana</name>
    <dbReference type="NCBI Taxonomy" id="168575"/>
    <lineage>
        <taxon>Eukaryota</taxon>
        <taxon>Viridiplantae</taxon>
        <taxon>Streptophyta</taxon>
        <taxon>Embryophyta</taxon>
        <taxon>Tracheophyta</taxon>
        <taxon>Spermatophyta</taxon>
        <taxon>Magnoliopsida</taxon>
        <taxon>eudicotyledons</taxon>
        <taxon>Gunneridae</taxon>
        <taxon>Pentapetalae</taxon>
        <taxon>rosids</taxon>
        <taxon>malvids</taxon>
        <taxon>Sapindales</taxon>
        <taxon>Sapindaceae</taxon>
        <taxon>Hippocastanoideae</taxon>
        <taxon>Acereae</taxon>
        <taxon>Dipteronia</taxon>
    </lineage>
</organism>
<protein>
    <submittedName>
        <fullName evidence="1">Uncharacterized protein</fullName>
    </submittedName>
</protein>
<accession>A0AAD9XWU7</accession>
<proteinExistence type="predicted"/>
<evidence type="ECO:0000313" key="1">
    <source>
        <dbReference type="EMBL" id="KAK2666053.1"/>
    </source>
</evidence>
<comment type="caution">
    <text evidence="1">The sequence shown here is derived from an EMBL/GenBank/DDBJ whole genome shotgun (WGS) entry which is preliminary data.</text>
</comment>
<keyword evidence="2" id="KW-1185">Reference proteome</keyword>
<dbReference type="EMBL" id="JANJYI010000001">
    <property type="protein sequence ID" value="KAK2666053.1"/>
    <property type="molecule type" value="Genomic_DNA"/>
</dbReference>